<evidence type="ECO:0000256" key="1">
    <source>
        <dbReference type="SAM" id="MobiDB-lite"/>
    </source>
</evidence>
<feature type="region of interest" description="Disordered" evidence="1">
    <location>
        <begin position="785"/>
        <end position="858"/>
    </location>
</feature>
<dbReference type="OrthoDB" id="45365at2759"/>
<feature type="compositionally biased region" description="Acidic residues" evidence="1">
    <location>
        <begin position="334"/>
        <end position="344"/>
    </location>
</feature>
<feature type="region of interest" description="Disordered" evidence="1">
    <location>
        <begin position="1393"/>
        <end position="1432"/>
    </location>
</feature>
<dbReference type="InterPro" id="IPR015915">
    <property type="entry name" value="Kelch-typ_b-propeller"/>
</dbReference>
<dbReference type="VEuPathDB" id="ToxoDB:TGRUB_264940"/>
<dbReference type="Pfam" id="PF24681">
    <property type="entry name" value="Kelch_KLHDC2_KLHL20_DRC7"/>
    <property type="match status" value="1"/>
</dbReference>
<feature type="compositionally biased region" description="Pro residues" evidence="1">
    <location>
        <begin position="977"/>
        <end position="990"/>
    </location>
</feature>
<dbReference type="Gene3D" id="2.120.10.80">
    <property type="entry name" value="Kelch-type beta propeller"/>
    <property type="match status" value="2"/>
</dbReference>
<feature type="compositionally biased region" description="Basic and acidic residues" evidence="1">
    <location>
        <begin position="494"/>
        <end position="503"/>
    </location>
</feature>
<feature type="compositionally biased region" description="Low complexity" evidence="1">
    <location>
        <begin position="575"/>
        <end position="605"/>
    </location>
</feature>
<proteinExistence type="predicted"/>
<feature type="compositionally biased region" description="Low complexity" evidence="1">
    <location>
        <begin position="1186"/>
        <end position="1197"/>
    </location>
</feature>
<feature type="compositionally biased region" description="Low complexity" evidence="1">
    <location>
        <begin position="1415"/>
        <end position="1432"/>
    </location>
</feature>
<protein>
    <submittedName>
        <fullName evidence="2">Kelch repeat-containing protein</fullName>
    </submittedName>
</protein>
<feature type="region of interest" description="Disordered" evidence="1">
    <location>
        <begin position="479"/>
        <end position="694"/>
    </location>
</feature>
<dbReference type="SUPFAM" id="SSF117281">
    <property type="entry name" value="Kelch motif"/>
    <property type="match status" value="2"/>
</dbReference>
<name>A0A086LNP2_TOXGO</name>
<evidence type="ECO:0000313" key="3">
    <source>
        <dbReference type="Proteomes" id="UP000028834"/>
    </source>
</evidence>
<feature type="non-terminal residue" evidence="2">
    <location>
        <position position="1"/>
    </location>
</feature>
<feature type="region of interest" description="Disordered" evidence="1">
    <location>
        <begin position="1071"/>
        <end position="1092"/>
    </location>
</feature>
<feature type="compositionally biased region" description="Basic and acidic residues" evidence="1">
    <location>
        <begin position="541"/>
        <end position="573"/>
    </location>
</feature>
<feature type="compositionally biased region" description="Low complexity" evidence="1">
    <location>
        <begin position="799"/>
        <end position="811"/>
    </location>
</feature>
<feature type="compositionally biased region" description="Polar residues" evidence="1">
    <location>
        <begin position="1080"/>
        <end position="1092"/>
    </location>
</feature>
<feature type="compositionally biased region" description="Basic and acidic residues" evidence="1">
    <location>
        <begin position="345"/>
        <end position="402"/>
    </location>
</feature>
<feature type="region of interest" description="Disordered" evidence="1">
    <location>
        <begin position="96"/>
        <end position="153"/>
    </location>
</feature>
<gene>
    <name evidence="2" type="ORF">TGRUB_264940</name>
</gene>
<feature type="region of interest" description="Disordered" evidence="1">
    <location>
        <begin position="1209"/>
        <end position="1259"/>
    </location>
</feature>
<feature type="compositionally biased region" description="Low complexity" evidence="1">
    <location>
        <begin position="504"/>
        <end position="517"/>
    </location>
</feature>
<feature type="region of interest" description="Disordered" evidence="1">
    <location>
        <begin position="1165"/>
        <end position="1197"/>
    </location>
</feature>
<feature type="compositionally biased region" description="Low complexity" evidence="1">
    <location>
        <begin position="962"/>
        <end position="976"/>
    </location>
</feature>
<sequence>VELIFLLCVRFSPGGRAPSPRCSVASAGWRDSFFFFGGLDAEGLCPPEIVKFTFLSFRAQRHVLLISSAVGDVLDILDEGFRDLLFASETLAGIQAPHRPKRDAGGSRDRRGDREGGGADRAEEAGGEEVDRREGGREKAEVNPDSLADYGDHTEHRGRFLAEKEEGEKINDLDDTTTQWSYSRIIAETEKLRETWRKSRTFNCLQQFRAELANPYLHPPATAQIASEAEFVSLCFFRQEELLSSACLLRVLTRLERLQSQFGLLSGGATPTDVVLEEKLCKSETGASREAPPDAGGLRCGRGESRLAEGGSTETPCLSEPARPRALVAAPGGSEEEERLEGEEETARFSDEVAEINDAHSALDRQETGETRNEASEQRRGKIRFGEEVRVRKYDKEDDRRLPPQRPLPSSFGAEVPPLGQCCMGLPGRRVGFWQASFASPSPPPRFASASCSFLSSLFVFGGVTFDSARASFDTAAAAQAPTGVDAGTASSRPRVETERRSSTSDTPPSRSSSNVSEHPKPPASALASPACGPKLAALEAVEKEQKLQRGDNESRGETEVTDSKRLNHESRRPSVSWTSSSSASSSSSSSASSASSSSSLSSMSFFENRGGSACGSGDPASPSGSSFPSSFLSVSSSLSSPSLSPSQSSSSAQSTLRTARPRSLSLPSGGASVSLGAEAPSLAASKRSEKATEEQFVTLNYLNDLWVFDMQEEIWKPAEETSLSPFSSSTSSSTSSSSSSSLSSSSPSSSSSSSSPFLVSFGQAASGIESENLAESRLPVDASNAVASPPSELPPVGSLSPSLHASPAAAVETTPSSQGDACGVGDEALGGKVKENNNEVEETEETAGCGKARPPSRRDCTLSAVSLPGVDGSGRARICLLLYGGIGENNELLNDLWLFDLATRQWTSVSPQWITPPQFWFVSSAFLSPPGHAYHTACVPGLSEAAAQAVLRTSFTLPSSISPSPSSSSSLSSPSPSSPSPSSPSPSSPSPSSSSPLRFAGGGDSDGADAERSRREQRALAWSLHFSEPAGAALAAQKAAAITAATIHLGRHSDMSSSFSSSSVSALSPTSVSVDGSGASEQDSLPTCETSNWKKPFLQSELVFPEPGEDRGPSSFSPSVAPSFASFASGNRERSSSFEEAAMAAASLVGRVVLIFGGLVPTSPSAASSLSRTDFASDSTRPAESPRQQSSLPPRSTDLFLSRRASLGCGGQKSGGDSEAVSSSSDVFASSAEPDRGSESTRASAAAPSPRRGDSSLSSTVWERLRVDTRESTKTEVTDALFEYYVDSNVWVRCEASGEKPSARMRHSATLLGSYMFVYGGRGADGELCSLTTIFRLHIPSKSWTALALGGVRLPRLELAAGLTLNNCLYVFGGHDGQERVSNGLVAAQLGPNVAPRHKQAGKKKMKKKQSEQRGSSSAGGVFSVFFSRGS</sequence>
<feature type="region of interest" description="Disordered" evidence="1">
    <location>
        <begin position="962"/>
        <end position="1017"/>
    </location>
</feature>
<dbReference type="EMBL" id="AFYV02002583">
    <property type="protein sequence ID" value="KFG58260.1"/>
    <property type="molecule type" value="Genomic_DNA"/>
</dbReference>
<feature type="compositionally biased region" description="Low complexity" evidence="1">
    <location>
        <begin position="1216"/>
        <end position="1233"/>
    </location>
</feature>
<dbReference type="PANTHER" id="PTHR23244">
    <property type="entry name" value="KELCH REPEAT DOMAIN"/>
    <property type="match status" value="1"/>
</dbReference>
<feature type="compositionally biased region" description="Low complexity" evidence="1">
    <location>
        <begin position="722"/>
        <end position="758"/>
    </location>
</feature>
<accession>A0A086LNP2</accession>
<feature type="compositionally biased region" description="Basic residues" evidence="1">
    <location>
        <begin position="1397"/>
        <end position="1409"/>
    </location>
</feature>
<feature type="compositionally biased region" description="Basic and acidic residues" evidence="1">
    <location>
        <begin position="102"/>
        <end position="142"/>
    </location>
</feature>
<dbReference type="Proteomes" id="UP000028834">
    <property type="component" value="Unassembled WGS sequence"/>
</dbReference>
<feature type="region of interest" description="Disordered" evidence="1">
    <location>
        <begin position="720"/>
        <end position="758"/>
    </location>
</feature>
<feature type="compositionally biased region" description="Polar residues" evidence="1">
    <location>
        <begin position="1165"/>
        <end position="1183"/>
    </location>
</feature>
<reference evidence="2 3" key="1">
    <citation type="submission" date="2014-05" db="EMBL/GenBank/DDBJ databases">
        <authorList>
            <person name="Sibley D."/>
            <person name="Venepally P."/>
            <person name="Karamycheva S."/>
            <person name="Hadjithomas M."/>
            <person name="Khan A."/>
            <person name="Brunk B."/>
            <person name="Roos D."/>
            <person name="Caler E."/>
            <person name="Lorenzi H."/>
        </authorList>
    </citation>
    <scope>NUCLEOTIDE SEQUENCE [LARGE SCALE GENOMIC DNA]</scope>
    <source>
        <strain evidence="2 3">RUB</strain>
    </source>
</reference>
<evidence type="ECO:0000313" key="2">
    <source>
        <dbReference type="EMBL" id="KFG58260.1"/>
    </source>
</evidence>
<feature type="region of interest" description="Disordered" evidence="1">
    <location>
        <begin position="283"/>
        <end position="415"/>
    </location>
</feature>
<feature type="compositionally biased region" description="Low complexity" evidence="1">
    <location>
        <begin position="616"/>
        <end position="655"/>
    </location>
</feature>
<organism evidence="2 3">
    <name type="scientific">Toxoplasma gondii RUB</name>
    <dbReference type="NCBI Taxonomy" id="935652"/>
    <lineage>
        <taxon>Eukaryota</taxon>
        <taxon>Sar</taxon>
        <taxon>Alveolata</taxon>
        <taxon>Apicomplexa</taxon>
        <taxon>Conoidasida</taxon>
        <taxon>Coccidia</taxon>
        <taxon>Eucoccidiorida</taxon>
        <taxon>Eimeriorina</taxon>
        <taxon>Sarcocystidae</taxon>
        <taxon>Toxoplasma</taxon>
    </lineage>
</organism>
<comment type="caution">
    <text evidence="2">The sequence shown here is derived from an EMBL/GenBank/DDBJ whole genome shotgun (WGS) entry which is preliminary data.</text>
</comment>